<evidence type="ECO:0000256" key="2">
    <source>
        <dbReference type="SAM" id="Phobius"/>
    </source>
</evidence>
<sequence>MRLVFDSSLKMRKLCIIVIICVLLMLIATDTSAYITGYSMESEDICHGLGKQKTNELPNIDDSAVIIKPDHMFDRWTAITADRTCKFVFKTANRHIGLFAVIQKMSFRTNGTNPNNGTKNCIDYIQFKEDSGKSHKFCGTFNQRDKSSQESTETPNSIQFGKLEFKSPKGKLETHISISKQRLLPGEYLDISIVYTPYKECNKVNDPSKYPPNTNNTCIWAGYYCDGYKNCAFDNCLDEAGCEIPVEGTSGTKVTMGAVGTLIFAFLLFLTCLWVCRRHKKLCWSPDCAGPNVDSANSQPLDLGIRDVNSQSNVPSAPILHEPTTRPVQDKDLPPSYDSLFPDPTVAGTTT</sequence>
<dbReference type="KEGG" id="nlo:107222764"/>
<reference evidence="4" key="1">
    <citation type="submission" date="2025-08" db="UniProtKB">
        <authorList>
            <consortium name="RefSeq"/>
        </authorList>
    </citation>
    <scope>IDENTIFICATION</scope>
    <source>
        <tissue evidence="4">Thorax and Abdomen</tissue>
    </source>
</reference>
<name>A0A6J0BSI1_NEOLC</name>
<accession>A0A6J0BSI1</accession>
<evidence type="ECO:0000313" key="3">
    <source>
        <dbReference type="Proteomes" id="UP000829291"/>
    </source>
</evidence>
<organism evidence="4">
    <name type="scientific">Neodiprion lecontei</name>
    <name type="common">Redheaded pine sawfly</name>
    <dbReference type="NCBI Taxonomy" id="441921"/>
    <lineage>
        <taxon>Eukaryota</taxon>
        <taxon>Metazoa</taxon>
        <taxon>Ecdysozoa</taxon>
        <taxon>Arthropoda</taxon>
        <taxon>Hexapoda</taxon>
        <taxon>Insecta</taxon>
        <taxon>Pterygota</taxon>
        <taxon>Neoptera</taxon>
        <taxon>Endopterygota</taxon>
        <taxon>Hymenoptera</taxon>
        <taxon>Tenthredinoidea</taxon>
        <taxon>Diprionidae</taxon>
        <taxon>Diprioninae</taxon>
        <taxon>Neodiprion</taxon>
    </lineage>
</organism>
<dbReference type="FunCoup" id="A0A6J0BSI1">
    <property type="interactions" value="1"/>
</dbReference>
<protein>
    <submittedName>
        <fullName evidence="4">Uncharacterized protein LOC107222764</fullName>
    </submittedName>
</protein>
<feature type="transmembrane region" description="Helical" evidence="2">
    <location>
        <begin position="254"/>
        <end position="276"/>
    </location>
</feature>
<evidence type="ECO:0000256" key="1">
    <source>
        <dbReference type="SAM" id="MobiDB-lite"/>
    </source>
</evidence>
<keyword evidence="3" id="KW-1185">Reference proteome</keyword>
<dbReference type="Proteomes" id="UP000829291">
    <property type="component" value="Chromosome 4"/>
</dbReference>
<evidence type="ECO:0000313" key="4">
    <source>
        <dbReference type="RefSeq" id="XP_015517751.1"/>
    </source>
</evidence>
<proteinExistence type="predicted"/>
<dbReference type="AlphaFoldDB" id="A0A6J0BSI1"/>
<dbReference type="OrthoDB" id="47276at2759"/>
<feature type="region of interest" description="Disordered" evidence="1">
    <location>
        <begin position="305"/>
        <end position="351"/>
    </location>
</feature>
<dbReference type="GeneID" id="107222764"/>
<dbReference type="RefSeq" id="XP_015517751.1">
    <property type="nucleotide sequence ID" value="XM_015662265.2"/>
</dbReference>
<dbReference type="InParanoid" id="A0A6J0BSI1"/>
<keyword evidence="2" id="KW-1133">Transmembrane helix</keyword>
<keyword evidence="2" id="KW-0472">Membrane</keyword>
<keyword evidence="2" id="KW-0812">Transmembrane</keyword>
<gene>
    <name evidence="4" type="primary">LOC107222764</name>
</gene>